<dbReference type="PANTHER" id="PTHR44329">
    <property type="entry name" value="SERINE/THREONINE-PROTEIN KINASE TNNI3K-RELATED"/>
    <property type="match status" value="1"/>
</dbReference>
<evidence type="ECO:0000256" key="2">
    <source>
        <dbReference type="ARBA" id="ARBA00022840"/>
    </source>
</evidence>
<evidence type="ECO:0000313" key="5">
    <source>
        <dbReference type="EMBL" id="KAH0549578.1"/>
    </source>
</evidence>
<evidence type="ECO:0000259" key="4">
    <source>
        <dbReference type="PROSITE" id="PS50011"/>
    </source>
</evidence>
<dbReference type="PROSITE" id="PS00107">
    <property type="entry name" value="PROTEIN_KINASE_ATP"/>
    <property type="match status" value="1"/>
</dbReference>
<comment type="caution">
    <text evidence="5">The sequence shown here is derived from an EMBL/GenBank/DDBJ whole genome shotgun (WGS) entry which is preliminary data.</text>
</comment>
<keyword evidence="2 3" id="KW-0067">ATP-binding</keyword>
<dbReference type="InterPro" id="IPR051681">
    <property type="entry name" value="Ser/Thr_Kinases-Pseudokinases"/>
</dbReference>
<dbReference type="InterPro" id="IPR008271">
    <property type="entry name" value="Ser/Thr_kinase_AS"/>
</dbReference>
<sequence>MDSIQVSDAKFSVKLPTKRNKITLQTIRSYFPGASSLTYLDKNKKCGIQLCNNEFELVPGVTEYQIHYADCLKESNHSGARKRRIEDLIDEVEGNAGKNLRLQDSPPISVAPRRVKKKSVEVIWREKTCSGNYQQQRGAYGGIRTMELDRNKDYSFQEIRKLAIAAMRSSKNKNTLDNSIIQLATNDEQIIDEFTDARGQKCSFWDFSHKIKKTNTQLRLCLLSTPRKVLQEKTSNNQCNVGGSLDKSKSQSQKTVFTVTSKQFRLHPQTSNKSSVHIDSAVASKNRSVASNVFTDVQYLDGSSYNQRSASSNGKSESTKNLSKSYDNIQLLELSVPVIDEEEIKFSDKILGRGAFGCVILCKWNRNGSSVAVKKIPVPEDKKYLIRELKVLDTVRHPNIISLMAACCADKYWYIVMEYFRSQSLRQFINNRPENVEFSQKRKENYEICLQICQAVSYLHELTCSIIHKDIKPENILVNEHLMVKLCDLGLSKISDIDSSSPLNTTVGHNFRGTPMFMAPEIIVQNLPAIKPTDVWAMACCLVELFCERQVWVIEPKFTTHALRELLLKGSKPDLTNIPSVLQGIISDCFNHEPTKRPTALILVKTFERLLSQLQNII</sequence>
<proteinExistence type="predicted"/>
<evidence type="ECO:0000256" key="1">
    <source>
        <dbReference type="ARBA" id="ARBA00022741"/>
    </source>
</evidence>
<keyword evidence="1 3" id="KW-0547">Nucleotide-binding</keyword>
<name>A0AAV7IEP2_COTGL</name>
<dbReference type="GO" id="GO:0004674">
    <property type="term" value="F:protein serine/threonine kinase activity"/>
    <property type="evidence" value="ECO:0007669"/>
    <property type="project" value="TreeGrafter"/>
</dbReference>
<dbReference type="InterPro" id="IPR011009">
    <property type="entry name" value="Kinase-like_dom_sf"/>
</dbReference>
<keyword evidence="6" id="KW-1185">Reference proteome</keyword>
<evidence type="ECO:0000313" key="6">
    <source>
        <dbReference type="Proteomes" id="UP000826195"/>
    </source>
</evidence>
<organism evidence="5 6">
    <name type="scientific">Cotesia glomerata</name>
    <name type="common">Lepidopteran parasitic wasp</name>
    <name type="synonym">Apanteles glomeratus</name>
    <dbReference type="NCBI Taxonomy" id="32391"/>
    <lineage>
        <taxon>Eukaryota</taxon>
        <taxon>Metazoa</taxon>
        <taxon>Ecdysozoa</taxon>
        <taxon>Arthropoda</taxon>
        <taxon>Hexapoda</taxon>
        <taxon>Insecta</taxon>
        <taxon>Pterygota</taxon>
        <taxon>Neoptera</taxon>
        <taxon>Endopterygota</taxon>
        <taxon>Hymenoptera</taxon>
        <taxon>Apocrita</taxon>
        <taxon>Ichneumonoidea</taxon>
        <taxon>Braconidae</taxon>
        <taxon>Microgastrinae</taxon>
        <taxon>Cotesia</taxon>
    </lineage>
</organism>
<dbReference type="PROSITE" id="PS00108">
    <property type="entry name" value="PROTEIN_KINASE_ST"/>
    <property type="match status" value="1"/>
</dbReference>
<dbReference type="SMART" id="SM00220">
    <property type="entry name" value="S_TKc"/>
    <property type="match status" value="1"/>
</dbReference>
<dbReference type="EMBL" id="JAHXZJ010001864">
    <property type="protein sequence ID" value="KAH0549578.1"/>
    <property type="molecule type" value="Genomic_DNA"/>
</dbReference>
<dbReference type="GO" id="GO:0005524">
    <property type="term" value="F:ATP binding"/>
    <property type="evidence" value="ECO:0007669"/>
    <property type="project" value="UniProtKB-UniRule"/>
</dbReference>
<dbReference type="InterPro" id="IPR017441">
    <property type="entry name" value="Protein_kinase_ATP_BS"/>
</dbReference>
<accession>A0AAV7IEP2</accession>
<protein>
    <recommendedName>
        <fullName evidence="4">Protein kinase domain-containing protein</fullName>
    </recommendedName>
</protein>
<dbReference type="Gene3D" id="1.10.510.10">
    <property type="entry name" value="Transferase(Phosphotransferase) domain 1"/>
    <property type="match status" value="1"/>
</dbReference>
<dbReference type="AlphaFoldDB" id="A0AAV7IEP2"/>
<gene>
    <name evidence="5" type="ORF">KQX54_010465</name>
</gene>
<dbReference type="Proteomes" id="UP000826195">
    <property type="component" value="Unassembled WGS sequence"/>
</dbReference>
<dbReference type="Pfam" id="PF00069">
    <property type="entry name" value="Pkinase"/>
    <property type="match status" value="1"/>
</dbReference>
<reference evidence="5 6" key="1">
    <citation type="journal article" date="2021" name="J. Hered.">
        <title>A chromosome-level genome assembly of the parasitoid wasp, Cotesia glomerata (Hymenoptera: Braconidae).</title>
        <authorList>
            <person name="Pinto B.J."/>
            <person name="Weis J.J."/>
            <person name="Gamble T."/>
            <person name="Ode P.J."/>
            <person name="Paul R."/>
            <person name="Zaspel J.M."/>
        </authorList>
    </citation>
    <scope>NUCLEOTIDE SEQUENCE [LARGE SCALE GENOMIC DNA]</scope>
    <source>
        <strain evidence="5">CgM1</strain>
    </source>
</reference>
<feature type="binding site" evidence="3">
    <location>
        <position position="375"/>
    </location>
    <ligand>
        <name>ATP</name>
        <dbReference type="ChEBI" id="CHEBI:30616"/>
    </ligand>
</feature>
<dbReference type="InterPro" id="IPR000719">
    <property type="entry name" value="Prot_kinase_dom"/>
</dbReference>
<dbReference type="SUPFAM" id="SSF56112">
    <property type="entry name" value="Protein kinase-like (PK-like)"/>
    <property type="match status" value="1"/>
</dbReference>
<dbReference type="PROSITE" id="PS50011">
    <property type="entry name" value="PROTEIN_KINASE_DOM"/>
    <property type="match status" value="1"/>
</dbReference>
<evidence type="ECO:0000256" key="3">
    <source>
        <dbReference type="PROSITE-ProRule" id="PRU10141"/>
    </source>
</evidence>
<feature type="domain" description="Protein kinase" evidence="4">
    <location>
        <begin position="345"/>
        <end position="611"/>
    </location>
</feature>